<proteinExistence type="predicted"/>
<gene>
    <name evidence="4" type="ORF">COMA1_30343</name>
</gene>
<accession>A0A0S4LM16</accession>
<dbReference type="GO" id="GO:0005524">
    <property type="term" value="F:ATP binding"/>
    <property type="evidence" value="ECO:0007669"/>
    <property type="project" value="UniProtKB-KW"/>
</dbReference>
<dbReference type="AlphaFoldDB" id="A0A0S4LM16"/>
<dbReference type="InterPro" id="IPR003812">
    <property type="entry name" value="Fido"/>
</dbReference>
<dbReference type="Pfam" id="PF02661">
    <property type="entry name" value="Fic"/>
    <property type="match status" value="1"/>
</dbReference>
<keyword evidence="2" id="KW-0067">ATP-binding</keyword>
<dbReference type="PANTHER" id="PTHR13504">
    <property type="entry name" value="FIDO DOMAIN-CONTAINING PROTEIN DDB_G0283145"/>
    <property type="match status" value="1"/>
</dbReference>
<dbReference type="SUPFAM" id="SSF140931">
    <property type="entry name" value="Fic-like"/>
    <property type="match status" value="1"/>
</dbReference>
<feature type="binding site" evidence="2">
    <location>
        <begin position="447"/>
        <end position="454"/>
    </location>
    <ligand>
        <name>ATP</name>
        <dbReference type="ChEBI" id="CHEBI:30616"/>
    </ligand>
</feature>
<dbReference type="EMBL" id="CZQA01000009">
    <property type="protein sequence ID" value="CUS36966.1"/>
    <property type="molecule type" value="Genomic_DNA"/>
</dbReference>
<name>A0A0S4LM16_9BACT</name>
<evidence type="ECO:0000256" key="2">
    <source>
        <dbReference type="PIRSR" id="PIRSR640198-2"/>
    </source>
</evidence>
<keyword evidence="2" id="KW-0547">Nucleotide-binding</keyword>
<feature type="domain" description="Fido" evidence="3">
    <location>
        <begin position="362"/>
        <end position="501"/>
    </location>
</feature>
<evidence type="ECO:0000259" key="3">
    <source>
        <dbReference type="PROSITE" id="PS51459"/>
    </source>
</evidence>
<keyword evidence="5" id="KW-1185">Reference proteome</keyword>
<dbReference type="PROSITE" id="PS51459">
    <property type="entry name" value="FIDO"/>
    <property type="match status" value="1"/>
</dbReference>
<evidence type="ECO:0000313" key="5">
    <source>
        <dbReference type="Proteomes" id="UP000199032"/>
    </source>
</evidence>
<dbReference type="InterPro" id="IPR040198">
    <property type="entry name" value="Fido_containing"/>
</dbReference>
<dbReference type="PANTHER" id="PTHR13504:SF38">
    <property type="entry name" value="FIDO DOMAIN-CONTAINING PROTEIN"/>
    <property type="match status" value="1"/>
</dbReference>
<evidence type="ECO:0000313" key="4">
    <source>
        <dbReference type="EMBL" id="CUS36966.1"/>
    </source>
</evidence>
<reference evidence="4 5" key="1">
    <citation type="submission" date="2015-10" db="EMBL/GenBank/DDBJ databases">
        <authorList>
            <person name="Gilbert D.G."/>
        </authorList>
    </citation>
    <scope>NUCLEOTIDE SEQUENCE [LARGE SCALE GENOMIC DNA]</scope>
    <source>
        <strain evidence="4">COMA1</strain>
    </source>
</reference>
<dbReference type="Proteomes" id="UP000199032">
    <property type="component" value="Unassembled WGS sequence"/>
</dbReference>
<dbReference type="Gene3D" id="1.10.3290.10">
    <property type="entry name" value="Fido-like domain"/>
    <property type="match status" value="1"/>
</dbReference>
<protein>
    <recommendedName>
        <fullName evidence="3">Fido domain-containing protein</fullName>
    </recommendedName>
</protein>
<organism evidence="4 5">
    <name type="scientific">Candidatus Nitrospira nitrosa</name>
    <dbReference type="NCBI Taxonomy" id="1742972"/>
    <lineage>
        <taxon>Bacteria</taxon>
        <taxon>Pseudomonadati</taxon>
        <taxon>Nitrospirota</taxon>
        <taxon>Nitrospiria</taxon>
        <taxon>Nitrospirales</taxon>
        <taxon>Nitrospiraceae</taxon>
        <taxon>Nitrospira</taxon>
    </lineage>
</organism>
<dbReference type="OrthoDB" id="9807853at2"/>
<dbReference type="STRING" id="1742972.COMA1_30343"/>
<dbReference type="InterPro" id="IPR036597">
    <property type="entry name" value="Fido-like_dom_sf"/>
</dbReference>
<evidence type="ECO:0000256" key="1">
    <source>
        <dbReference type="PIRSR" id="PIRSR640198-1"/>
    </source>
</evidence>
<feature type="active site" evidence="1">
    <location>
        <position position="443"/>
    </location>
</feature>
<sequence>MATPADKLAASLAVLKKLQDEGRVALRARDMTRTYRERLLKAGFIREVMKGWYIPCRPDEPPGESTSWYASFWAFCTSYLESRFAKNWCVSPEQSISLHTGNWTVPRQLLVRSPRGNNKPTELLHDTSVFDVRLELPPAADRTVKDGVRLYQLHAALLGCSQAHFAAHPTEMRAALAMVEDASGLLSRLLEGGHSIIAGRLAGAFRNIGRDRIADEILGAMQAAGYTVSESDPFETPSPVVFGTRESSPYVNRMRMDWARMRDDVRRLFPDAPGRPANVAAYLKRVEEIYVNDAYNSLSIEGYKVSAALIEKVRTGHWNPDSDQGDQDQRNALAARGYWQTFQAVKRSIEQVLRGENAGRIADHDHVKWYRELFGPSVRAGILRPADLAGYRNGPVYIRRSMHTPPNVEAVRQLMPAFFELLQQENEPSVRVVLGHFMFVYIHPYMDGNGRIGRFLMNLMLASGGYPWTVIPLERRADYLTALERASVEGDIKPFTKFLAGLVRTGATQQAP</sequence>
<dbReference type="RefSeq" id="WP_090749487.1">
    <property type="nucleotide sequence ID" value="NZ_CZQA01000009.1"/>
</dbReference>